<proteinExistence type="inferred from homology"/>
<comment type="similarity">
    <text evidence="1">Belongs to the complex I 49 kDa subunit family.</text>
</comment>
<dbReference type="GO" id="GO:0048038">
    <property type="term" value="F:quinone binding"/>
    <property type="evidence" value="ECO:0007669"/>
    <property type="project" value="InterPro"/>
</dbReference>
<evidence type="ECO:0000256" key="2">
    <source>
        <dbReference type="ARBA" id="ARBA00022967"/>
    </source>
</evidence>
<dbReference type="PANTHER" id="PTHR11993">
    <property type="entry name" value="NADH-UBIQUINONE OXIDOREDUCTASE 49 KDA SUBUNIT"/>
    <property type="match status" value="1"/>
</dbReference>
<dbReference type="OrthoDB" id="1845069at2759"/>
<keyword evidence="6" id="KW-1185">Reference proteome</keyword>
<evidence type="ECO:0000256" key="3">
    <source>
        <dbReference type="ARBA" id="ARBA00023027"/>
    </source>
</evidence>
<dbReference type="SUPFAM" id="SSF56762">
    <property type="entry name" value="HydB/Nqo4-like"/>
    <property type="match status" value="1"/>
</dbReference>
<dbReference type="InterPro" id="IPR022885">
    <property type="entry name" value="NDH1_su_D/H"/>
</dbReference>
<feature type="domain" description="NADH-quinone oxidoreductase subunit D" evidence="4">
    <location>
        <begin position="9"/>
        <end position="93"/>
    </location>
</feature>
<dbReference type="PANTHER" id="PTHR11993:SF10">
    <property type="entry name" value="NADH DEHYDROGENASE [UBIQUINONE] IRON-SULFUR PROTEIN 2, MITOCHONDRIAL"/>
    <property type="match status" value="1"/>
</dbReference>
<dbReference type="GO" id="GO:0051287">
    <property type="term" value="F:NAD binding"/>
    <property type="evidence" value="ECO:0007669"/>
    <property type="project" value="InterPro"/>
</dbReference>
<dbReference type="GO" id="GO:0006120">
    <property type="term" value="P:mitochondrial electron transport, NADH to ubiquinone"/>
    <property type="evidence" value="ECO:0007669"/>
    <property type="project" value="TreeGrafter"/>
</dbReference>
<evidence type="ECO:0000313" key="6">
    <source>
        <dbReference type="Proteomes" id="UP001153076"/>
    </source>
</evidence>
<dbReference type="AlphaFoldDB" id="A0A9Q1JLR3"/>
<dbReference type="InterPro" id="IPR001135">
    <property type="entry name" value="NADH_Q_OxRdtase_suD"/>
</dbReference>
<accession>A0A9Q1JLR3</accession>
<comment type="caution">
    <text evidence="5">The sequence shown here is derived from an EMBL/GenBank/DDBJ whole genome shotgun (WGS) entry which is preliminary data.</text>
</comment>
<dbReference type="Gene3D" id="1.10.645.10">
    <property type="entry name" value="Cytochrome-c3 Hydrogenase, chain B"/>
    <property type="match status" value="1"/>
</dbReference>
<keyword evidence="3" id="KW-0520">NAD</keyword>
<dbReference type="Pfam" id="PF00346">
    <property type="entry name" value="Complex1_49kDa"/>
    <property type="match status" value="1"/>
</dbReference>
<sequence>MTTGSSVYSTSIHHFEPYTEGFSVPAPSTYTAVEAPKGEFGVFLVSNGSNRPYRRKIRAPGSAHSQGLDSMSKHHMPADVVTIIGTQDIVSGENRNEANLIFPAIQSSKFETGKTPIWMPVCLGKEVDLQPGKMKLDLNQFPSFPSLKGEHGQYPKRPLADLTLTNHCQSFCRSLLVLTAIGFVFVMGPRAMEPGLVRHLCPVFGTCVRDRACGDWLDVFYIEREGTAPGGRPEGTFFSPRAGVND</sequence>
<protein>
    <recommendedName>
        <fullName evidence="4">NADH-quinone oxidoreductase subunit D domain-containing protein</fullName>
    </recommendedName>
</protein>
<dbReference type="GO" id="GO:0005739">
    <property type="term" value="C:mitochondrion"/>
    <property type="evidence" value="ECO:0007669"/>
    <property type="project" value="GOC"/>
</dbReference>
<organism evidence="5 6">
    <name type="scientific">Carnegiea gigantea</name>
    <dbReference type="NCBI Taxonomy" id="171969"/>
    <lineage>
        <taxon>Eukaryota</taxon>
        <taxon>Viridiplantae</taxon>
        <taxon>Streptophyta</taxon>
        <taxon>Embryophyta</taxon>
        <taxon>Tracheophyta</taxon>
        <taxon>Spermatophyta</taxon>
        <taxon>Magnoliopsida</taxon>
        <taxon>eudicotyledons</taxon>
        <taxon>Gunneridae</taxon>
        <taxon>Pentapetalae</taxon>
        <taxon>Caryophyllales</taxon>
        <taxon>Cactineae</taxon>
        <taxon>Cactaceae</taxon>
        <taxon>Cactoideae</taxon>
        <taxon>Echinocereeae</taxon>
        <taxon>Carnegiea</taxon>
    </lineage>
</organism>
<gene>
    <name evidence="5" type="ORF">Cgig2_024092</name>
</gene>
<name>A0A9Q1JLR3_9CARY</name>
<dbReference type="EMBL" id="JAKOGI010001533">
    <property type="protein sequence ID" value="KAJ8425151.1"/>
    <property type="molecule type" value="Genomic_DNA"/>
</dbReference>
<reference evidence="5" key="1">
    <citation type="submission" date="2022-04" db="EMBL/GenBank/DDBJ databases">
        <title>Carnegiea gigantea Genome sequencing and assembly v2.</title>
        <authorList>
            <person name="Copetti D."/>
            <person name="Sanderson M.J."/>
            <person name="Burquez A."/>
            <person name="Wojciechowski M.F."/>
        </authorList>
    </citation>
    <scope>NUCLEOTIDE SEQUENCE</scope>
    <source>
        <strain evidence="5">SGP5-SGP5p</strain>
        <tissue evidence="5">Aerial part</tissue>
    </source>
</reference>
<dbReference type="Proteomes" id="UP001153076">
    <property type="component" value="Unassembled WGS sequence"/>
</dbReference>
<keyword evidence="2" id="KW-1278">Translocase</keyword>
<evidence type="ECO:0000259" key="4">
    <source>
        <dbReference type="Pfam" id="PF00346"/>
    </source>
</evidence>
<dbReference type="InterPro" id="IPR029014">
    <property type="entry name" value="NiFe-Hase_large"/>
</dbReference>
<evidence type="ECO:0000313" key="5">
    <source>
        <dbReference type="EMBL" id="KAJ8425151.1"/>
    </source>
</evidence>
<evidence type="ECO:0000256" key="1">
    <source>
        <dbReference type="ARBA" id="ARBA00005769"/>
    </source>
</evidence>
<dbReference type="GO" id="GO:0016651">
    <property type="term" value="F:oxidoreductase activity, acting on NAD(P)H"/>
    <property type="evidence" value="ECO:0007669"/>
    <property type="project" value="InterPro"/>
</dbReference>